<accession>A0A8J7WTE9</accession>
<gene>
    <name evidence="2" type="ORF">KGA66_22475</name>
</gene>
<dbReference type="SUPFAM" id="SSF140453">
    <property type="entry name" value="EsxAB dimer-like"/>
    <property type="match status" value="1"/>
</dbReference>
<evidence type="ECO:0000313" key="3">
    <source>
        <dbReference type="Proteomes" id="UP000677913"/>
    </source>
</evidence>
<evidence type="ECO:0000256" key="1">
    <source>
        <dbReference type="SAM" id="Coils"/>
    </source>
</evidence>
<dbReference type="EMBL" id="JAGSXH010000103">
    <property type="protein sequence ID" value="MBS2965834.1"/>
    <property type="molecule type" value="Genomic_DNA"/>
</dbReference>
<keyword evidence="1" id="KW-0175">Coiled coil</keyword>
<sequence>MARPTDWWVLGLDQDPTPGVVESVQDLATRFHTFADDVERAHKDVLSLNGDQITLRWIGASGDTFRAAFSTFPDDLQKLFTSYRMVGDALTAYWPKLQTAQTNADQACAQAVQVHDELATAQGQLTVAQQDLKTAQAHGADTSAHLAAQSTAQSKVADAQQRLNALKATAQQACDDRLAAARACTDSIAAGGNAGIHNKHWWQKLGEMISDAAGEIAGITGEIAQITSLIAPVLDVIALATAEIPGLDVVTAGLALGDNLLAEASSSVYATATGLKADGELLQGHYKAAFMDAATATMSRVGTKTGGGEANVRANAIEGNIDSEAGGASDELLNYADENIGRTNVAAEVVAQDGTHGFGLSMPRSLEDLTPAVRTAVEATGHHGGCAEIGGLCDIERQGASIYGSHGLAIHVMGGTQEYPAEVHGELKPLCPDCTSLFDYLKASPSS</sequence>
<dbReference type="AlphaFoldDB" id="A0A8J7WTE9"/>
<keyword evidence="3" id="KW-1185">Reference proteome</keyword>
<feature type="coiled-coil region" evidence="1">
    <location>
        <begin position="149"/>
        <end position="176"/>
    </location>
</feature>
<reference evidence="2" key="1">
    <citation type="submission" date="2021-04" db="EMBL/GenBank/DDBJ databases">
        <title>Genome based classification of Actinospica acidithermotolerans sp. nov., an actinobacterium isolated from an Indonesian hot spring.</title>
        <authorList>
            <person name="Kusuma A.B."/>
            <person name="Putra K.E."/>
            <person name="Nafisah S."/>
            <person name="Loh J."/>
            <person name="Nouioui I."/>
            <person name="Goodfellow M."/>
        </authorList>
    </citation>
    <scope>NUCLEOTIDE SEQUENCE</scope>
    <source>
        <strain evidence="2">DSM 45618</strain>
    </source>
</reference>
<evidence type="ECO:0000313" key="2">
    <source>
        <dbReference type="EMBL" id="MBS2965834.1"/>
    </source>
</evidence>
<dbReference type="Proteomes" id="UP000677913">
    <property type="component" value="Unassembled WGS sequence"/>
</dbReference>
<dbReference type="RefSeq" id="WP_211470302.1">
    <property type="nucleotide sequence ID" value="NZ_JAGSXH010000103.1"/>
</dbReference>
<proteinExistence type="predicted"/>
<name>A0A8J7WTE9_9ACTN</name>
<comment type="caution">
    <text evidence="2">The sequence shown here is derived from an EMBL/GenBank/DDBJ whole genome shotgun (WGS) entry which is preliminary data.</text>
</comment>
<dbReference type="Gene3D" id="1.20.120.330">
    <property type="entry name" value="Nucleotidyltransferases domain 2"/>
    <property type="match status" value="1"/>
</dbReference>
<organism evidence="2 3">
    <name type="scientific">Actinocrinis puniceicyclus</name>
    <dbReference type="NCBI Taxonomy" id="977794"/>
    <lineage>
        <taxon>Bacteria</taxon>
        <taxon>Bacillati</taxon>
        <taxon>Actinomycetota</taxon>
        <taxon>Actinomycetes</taxon>
        <taxon>Catenulisporales</taxon>
        <taxon>Actinospicaceae</taxon>
        <taxon>Actinocrinis</taxon>
    </lineage>
</organism>
<dbReference type="InterPro" id="IPR036689">
    <property type="entry name" value="ESAT-6-like_sf"/>
</dbReference>
<protein>
    <submittedName>
        <fullName evidence="2">Uncharacterized protein</fullName>
    </submittedName>
</protein>